<reference evidence="2" key="1">
    <citation type="submission" date="2010-06" db="EMBL/GenBank/DDBJ databases">
        <authorList>
            <person name="Jiang H."/>
            <person name="Abraham K."/>
            <person name="Ali S."/>
            <person name="Alsbrooks S.L."/>
            <person name="Anim B.N."/>
            <person name="Anosike U.S."/>
            <person name="Attaway T."/>
            <person name="Bandaranaike D.P."/>
            <person name="Battles P.K."/>
            <person name="Bell S.N."/>
            <person name="Bell A.V."/>
            <person name="Beltran B."/>
            <person name="Bickham C."/>
            <person name="Bustamante Y."/>
            <person name="Caleb T."/>
            <person name="Canada A."/>
            <person name="Cardenas V."/>
            <person name="Carter K."/>
            <person name="Chacko J."/>
            <person name="Chandrabose M.N."/>
            <person name="Chavez D."/>
            <person name="Chavez A."/>
            <person name="Chen L."/>
            <person name="Chu H.-S."/>
            <person name="Claassen K.J."/>
            <person name="Cockrell R."/>
            <person name="Collins M."/>
            <person name="Cooper J.A."/>
            <person name="Cree A."/>
            <person name="Curry S.M."/>
            <person name="Da Y."/>
            <person name="Dao M.D."/>
            <person name="Das B."/>
            <person name="Davila M.-L."/>
            <person name="Davy-Carroll L."/>
            <person name="Denson S."/>
            <person name="Dinh H."/>
            <person name="Ebong V.E."/>
            <person name="Edwards J.R."/>
            <person name="Egan A."/>
            <person name="El-Daye J."/>
            <person name="Escobedo L."/>
            <person name="Fernandez S."/>
            <person name="Fernando P.R."/>
            <person name="Flagg N."/>
            <person name="Forbes L.D."/>
            <person name="Fowler R.G."/>
            <person name="Fu Q."/>
            <person name="Gabisi R.A."/>
            <person name="Ganer J."/>
            <person name="Garbino Pronczuk A."/>
            <person name="Garcia R.M."/>
            <person name="Garner T."/>
            <person name="Garrett T.E."/>
            <person name="Gonzalez D.A."/>
            <person name="Hamid H."/>
            <person name="Hawkins E.S."/>
            <person name="Hirani K."/>
            <person name="Hogues M.E."/>
            <person name="Hollins B."/>
            <person name="Hsiao C.-H."/>
            <person name="Jabil R."/>
            <person name="James M.L."/>
            <person name="Jhangiani S.N."/>
            <person name="Johnson B."/>
            <person name="Johnson Q."/>
            <person name="Joshi V."/>
            <person name="Kalu J.B."/>
            <person name="Kam C."/>
            <person name="Kashfia A."/>
            <person name="Keebler J."/>
            <person name="Kisamo H."/>
            <person name="Kovar C.L."/>
            <person name="Lago L.A."/>
            <person name="Lai C.-Y."/>
            <person name="Laidlaw J."/>
            <person name="Lara F."/>
            <person name="Le T.-K."/>
            <person name="Lee S.L."/>
            <person name="Legall F.H."/>
            <person name="Lemon S.J."/>
            <person name="Lewis L.R."/>
            <person name="Li B."/>
            <person name="Liu Y."/>
            <person name="Liu Y.-S."/>
            <person name="Lopez J."/>
            <person name="Lozado R.J."/>
            <person name="Lu J."/>
            <person name="Madu R.C."/>
            <person name="Maheshwari M."/>
            <person name="Maheshwari R."/>
            <person name="Malloy K."/>
            <person name="Martinez E."/>
            <person name="Mathew T."/>
            <person name="Mercado I.C."/>
            <person name="Mercado C."/>
            <person name="Meyer B."/>
            <person name="Montgomery K."/>
            <person name="Morgan M.B."/>
            <person name="Munidasa M."/>
            <person name="Nazareth L.V."/>
            <person name="Nelson J."/>
            <person name="Ng B.M."/>
            <person name="Nguyen N.B."/>
            <person name="Nguyen P.Q."/>
            <person name="Nguyen T."/>
            <person name="Obregon M."/>
            <person name="Okwuonu G.O."/>
            <person name="Onwere C.G."/>
            <person name="Orozco G."/>
            <person name="Parra A."/>
            <person name="Patel S."/>
            <person name="Patil S."/>
            <person name="Perez A."/>
            <person name="Perez Y."/>
            <person name="Pham C."/>
            <person name="Primus E.L."/>
            <person name="Pu L.-L."/>
            <person name="Puazo M."/>
            <person name="Qin X."/>
            <person name="Quiroz J.B."/>
            <person name="Reese J."/>
            <person name="Richards S."/>
            <person name="Rives C.M."/>
            <person name="Robberts R."/>
            <person name="Ruiz S.J."/>
            <person name="Ruiz M.J."/>
            <person name="Santibanez J."/>
            <person name="Schneider B.W."/>
            <person name="Sisson I."/>
            <person name="Smith M."/>
            <person name="Sodergren E."/>
            <person name="Song X.-Z."/>
            <person name="Song B.B."/>
            <person name="Summersgill H."/>
            <person name="Thelus R."/>
            <person name="Thornton R.D."/>
            <person name="Trejos Z.Y."/>
            <person name="Usmani K."/>
            <person name="Vattathil S."/>
            <person name="Villasana D."/>
            <person name="Walker D.L."/>
            <person name="Wang S."/>
            <person name="Wang K."/>
            <person name="White C.S."/>
            <person name="Williams A.C."/>
            <person name="Williamson J."/>
            <person name="Wilson K."/>
            <person name="Woghiren I.O."/>
            <person name="Woodworth J.R."/>
            <person name="Worley K.C."/>
            <person name="Wright R.A."/>
            <person name="Wu W."/>
            <person name="Young L."/>
            <person name="Zhang L."/>
            <person name="Zhang J."/>
            <person name="Zhu Y."/>
            <person name="Muzny D.M."/>
            <person name="Weinstock G."/>
            <person name="Gibbs R.A."/>
        </authorList>
    </citation>
    <scope>NUCLEOTIDE SEQUENCE [LARGE SCALE GENOMIC DNA]</scope>
    <source>
        <strain evidence="2">LSR1</strain>
    </source>
</reference>
<proteinExistence type="predicted"/>
<sequence>MRVLCMLMRESHYDRSIPEDEVIIQLSFRELLHSSRTIRRHTQYYIIMQLLYGLRRIAIFDSERIREKLEMDWTLNVLTILTYLDFDFDTSRFILHRIRNLN</sequence>
<dbReference type="KEGG" id="api:107883391"/>
<dbReference type="EnsemblMetazoa" id="XM_016803302.2">
    <property type="protein sequence ID" value="XP_016658791.1"/>
    <property type="gene ID" value="LOC107883390"/>
</dbReference>
<organism evidence="1 2">
    <name type="scientific">Acyrthosiphon pisum</name>
    <name type="common">Pea aphid</name>
    <dbReference type="NCBI Taxonomy" id="7029"/>
    <lineage>
        <taxon>Eukaryota</taxon>
        <taxon>Metazoa</taxon>
        <taxon>Ecdysozoa</taxon>
        <taxon>Arthropoda</taxon>
        <taxon>Hexapoda</taxon>
        <taxon>Insecta</taxon>
        <taxon>Pterygota</taxon>
        <taxon>Neoptera</taxon>
        <taxon>Paraneoptera</taxon>
        <taxon>Hemiptera</taxon>
        <taxon>Sternorrhyncha</taxon>
        <taxon>Aphidomorpha</taxon>
        <taxon>Aphidoidea</taxon>
        <taxon>Aphididae</taxon>
        <taxon>Macrosiphini</taxon>
        <taxon>Acyrthosiphon</taxon>
    </lineage>
</organism>
<evidence type="ECO:0000313" key="1">
    <source>
        <dbReference type="EnsemblMetazoa" id="XP_016658791.1"/>
    </source>
</evidence>
<dbReference type="GeneID" id="107883390"/>
<accession>A0A8R2D3E8</accession>
<name>A0A8R2D3E8_ACYPI</name>
<reference evidence="1" key="2">
    <citation type="submission" date="2022-06" db="UniProtKB">
        <authorList>
            <consortium name="EnsemblMetazoa"/>
        </authorList>
    </citation>
    <scope>IDENTIFICATION</scope>
</reference>
<dbReference type="AlphaFoldDB" id="A0A8R2D3E8"/>
<dbReference type="OrthoDB" id="6600566at2759"/>
<dbReference type="KEGG" id="api:107883390"/>
<dbReference type="RefSeq" id="XP_016658791.1">
    <property type="nucleotide sequence ID" value="XM_016803302.2"/>
</dbReference>
<dbReference type="GeneID" id="107883391"/>
<dbReference type="Proteomes" id="UP000007819">
    <property type="component" value="Unassembled WGS sequence"/>
</dbReference>
<keyword evidence="2" id="KW-1185">Reference proteome</keyword>
<dbReference type="RefSeq" id="XP_016658794.2">
    <property type="nucleotide sequence ID" value="XM_016803305.2"/>
</dbReference>
<evidence type="ECO:0000313" key="2">
    <source>
        <dbReference type="Proteomes" id="UP000007819"/>
    </source>
</evidence>
<protein>
    <submittedName>
        <fullName evidence="1">Uncharacterized protein</fullName>
    </submittedName>
</protein>